<dbReference type="InterPro" id="IPR000008">
    <property type="entry name" value="C2_dom"/>
</dbReference>
<dbReference type="Gene3D" id="2.60.40.150">
    <property type="entry name" value="C2 domain"/>
    <property type="match status" value="1"/>
</dbReference>
<keyword evidence="3" id="KW-1185">Reference proteome</keyword>
<name>A0A835DQY5_TETSI</name>
<dbReference type="CDD" id="cd04051">
    <property type="entry name" value="C2_SRC2_like"/>
    <property type="match status" value="1"/>
</dbReference>
<dbReference type="InterPro" id="IPR044750">
    <property type="entry name" value="C2_SRC2/BAP"/>
</dbReference>
<accession>A0A835DQY5</accession>
<dbReference type="InterPro" id="IPR035892">
    <property type="entry name" value="C2_domain_sf"/>
</dbReference>
<feature type="domain" description="C2" evidence="1">
    <location>
        <begin position="1"/>
        <end position="117"/>
    </location>
</feature>
<gene>
    <name evidence="2" type="ORF">HHK36_000680</name>
</gene>
<dbReference type="GO" id="GO:0006952">
    <property type="term" value="P:defense response"/>
    <property type="evidence" value="ECO:0007669"/>
    <property type="project" value="InterPro"/>
</dbReference>
<dbReference type="Pfam" id="PF00168">
    <property type="entry name" value="C2"/>
    <property type="match status" value="1"/>
</dbReference>
<evidence type="ECO:0000313" key="3">
    <source>
        <dbReference type="Proteomes" id="UP000655225"/>
    </source>
</evidence>
<dbReference type="PANTHER" id="PTHR32246">
    <property type="entry name" value="INGRESSION PROTEIN FIC1"/>
    <property type="match status" value="1"/>
</dbReference>
<dbReference type="EMBL" id="JABCRI010000001">
    <property type="protein sequence ID" value="KAF8412711.1"/>
    <property type="molecule type" value="Genomic_DNA"/>
</dbReference>
<organism evidence="2 3">
    <name type="scientific">Tetracentron sinense</name>
    <name type="common">Spur-leaf</name>
    <dbReference type="NCBI Taxonomy" id="13715"/>
    <lineage>
        <taxon>Eukaryota</taxon>
        <taxon>Viridiplantae</taxon>
        <taxon>Streptophyta</taxon>
        <taxon>Embryophyta</taxon>
        <taxon>Tracheophyta</taxon>
        <taxon>Spermatophyta</taxon>
        <taxon>Magnoliopsida</taxon>
        <taxon>Trochodendrales</taxon>
        <taxon>Trochodendraceae</taxon>
        <taxon>Tetracentron</taxon>
    </lineage>
</organism>
<dbReference type="Proteomes" id="UP000655225">
    <property type="component" value="Unassembled WGS sequence"/>
</dbReference>
<dbReference type="PANTHER" id="PTHR32246:SF133">
    <property type="entry name" value="C2 DOMAIN-CONTAINING PROTEIN"/>
    <property type="match status" value="1"/>
</dbReference>
<reference evidence="2 3" key="1">
    <citation type="submission" date="2020-04" db="EMBL/GenBank/DDBJ databases">
        <title>Plant Genome Project.</title>
        <authorList>
            <person name="Zhang R.-G."/>
        </authorList>
    </citation>
    <scope>NUCLEOTIDE SEQUENCE [LARGE SCALE GENOMIC DNA]</scope>
    <source>
        <strain evidence="2">YNK0</strain>
        <tissue evidence="2">Leaf</tissue>
    </source>
</reference>
<dbReference type="PROSITE" id="PS50004">
    <property type="entry name" value="C2"/>
    <property type="match status" value="1"/>
</dbReference>
<evidence type="ECO:0000259" key="1">
    <source>
        <dbReference type="PROSITE" id="PS50004"/>
    </source>
</evidence>
<comment type="caution">
    <text evidence="2">The sequence shown here is derived from an EMBL/GenBank/DDBJ whole genome shotgun (WGS) entry which is preliminary data.</text>
</comment>
<dbReference type="OrthoDB" id="1909968at2759"/>
<evidence type="ECO:0000313" key="2">
    <source>
        <dbReference type="EMBL" id="KAF8412711.1"/>
    </source>
</evidence>
<proteinExistence type="predicted"/>
<dbReference type="AlphaFoldDB" id="A0A835DQY5"/>
<protein>
    <recommendedName>
        <fullName evidence="1">C2 domain-containing protein</fullName>
    </recommendedName>
</protein>
<dbReference type="SMART" id="SM00239">
    <property type="entry name" value="C2"/>
    <property type="match status" value="1"/>
</dbReference>
<dbReference type="SUPFAM" id="SSF49562">
    <property type="entry name" value="C2 domain (Calcium/lipid-binding domain, CaLB)"/>
    <property type="match status" value="1"/>
</dbReference>
<sequence>MEPEKFNKFHLIEVNLISAQELKKVGMGTKMQTYAVTWIDPESKLTSRIDTIGHENPTWNDKFVFAINGETLGNMNSALVIEIYCVRYFCMDKLVGTVRILLDNLIGGSNRYYEGIRGTFMAFQVRRPSGEPQGILNIGVIILDGVSHKVMNEIVGLKSPIGYRELMGRTNDVAKKGGCFPKIVQDL</sequence>
<dbReference type="OMA" id="YVEKEYH"/>